<comment type="caution">
    <text evidence="4">The sequence shown here is derived from an EMBL/GenBank/DDBJ whole genome shotgun (WGS) entry which is preliminary data.</text>
</comment>
<reference evidence="4" key="2">
    <citation type="submission" date="2023-05" db="EMBL/GenBank/DDBJ databases">
        <authorList>
            <consortium name="Lawrence Berkeley National Laboratory"/>
            <person name="Steindorff A."/>
            <person name="Hensen N."/>
            <person name="Bonometti L."/>
            <person name="Westerberg I."/>
            <person name="Brannstrom I.O."/>
            <person name="Guillou S."/>
            <person name="Cros-Aarteil S."/>
            <person name="Calhoun S."/>
            <person name="Haridas S."/>
            <person name="Kuo A."/>
            <person name="Mondo S."/>
            <person name="Pangilinan J."/>
            <person name="Riley R."/>
            <person name="Labutti K."/>
            <person name="Andreopoulos B."/>
            <person name="Lipzen A."/>
            <person name="Chen C."/>
            <person name="Yanf M."/>
            <person name="Daum C."/>
            <person name="Ng V."/>
            <person name="Clum A."/>
            <person name="Ohm R."/>
            <person name="Martin F."/>
            <person name="Silar P."/>
            <person name="Natvig D."/>
            <person name="Lalanne C."/>
            <person name="Gautier V."/>
            <person name="Ament-Velasquez S.L."/>
            <person name="Kruys A."/>
            <person name="Hutchinson M.I."/>
            <person name="Powell A.J."/>
            <person name="Barry K."/>
            <person name="Miller A.N."/>
            <person name="Grigoriev I.V."/>
            <person name="Debuchy R."/>
            <person name="Gladieux P."/>
            <person name="Thoren M.H."/>
            <person name="Johannesson H."/>
        </authorList>
    </citation>
    <scope>NUCLEOTIDE SEQUENCE</scope>
    <source>
        <strain evidence="4">CBS 103.79</strain>
    </source>
</reference>
<dbReference type="SMART" id="SM00320">
    <property type="entry name" value="WD40"/>
    <property type="match status" value="1"/>
</dbReference>
<dbReference type="Proteomes" id="UP001303889">
    <property type="component" value="Unassembled WGS sequence"/>
</dbReference>
<evidence type="ECO:0000313" key="5">
    <source>
        <dbReference type="Proteomes" id="UP001303889"/>
    </source>
</evidence>
<keyword evidence="1 3" id="KW-0853">WD repeat</keyword>
<evidence type="ECO:0000256" key="2">
    <source>
        <dbReference type="ARBA" id="ARBA00022737"/>
    </source>
</evidence>
<dbReference type="SUPFAM" id="SSF50978">
    <property type="entry name" value="WD40 repeat-like"/>
    <property type="match status" value="1"/>
</dbReference>
<dbReference type="PANTHER" id="PTHR19879:SF9">
    <property type="entry name" value="TRANSCRIPTION INITIATION FACTOR TFIID SUBUNIT 5"/>
    <property type="match status" value="1"/>
</dbReference>
<dbReference type="PROSITE" id="PS00678">
    <property type="entry name" value="WD_REPEATS_1"/>
    <property type="match status" value="1"/>
</dbReference>
<evidence type="ECO:0000313" key="4">
    <source>
        <dbReference type="EMBL" id="KAK3897924.1"/>
    </source>
</evidence>
<accession>A0AAN6MCH6</accession>
<protein>
    <recommendedName>
        <fullName evidence="6">WD40 repeat-like protein</fullName>
    </recommendedName>
</protein>
<keyword evidence="2" id="KW-0677">Repeat</keyword>
<dbReference type="InterPro" id="IPR015943">
    <property type="entry name" value="WD40/YVTN_repeat-like_dom_sf"/>
</dbReference>
<name>A0AAN6MCH6_9PEZI</name>
<dbReference type="PANTHER" id="PTHR19879">
    <property type="entry name" value="TRANSCRIPTION INITIATION FACTOR TFIID"/>
    <property type="match status" value="1"/>
</dbReference>
<dbReference type="InterPro" id="IPR019775">
    <property type="entry name" value="WD40_repeat_CS"/>
</dbReference>
<dbReference type="AlphaFoldDB" id="A0AAN6MCH6"/>
<evidence type="ECO:0000256" key="3">
    <source>
        <dbReference type="PROSITE-ProRule" id="PRU00221"/>
    </source>
</evidence>
<gene>
    <name evidence="4" type="ORF">C8A05DRAFT_19404</name>
</gene>
<feature type="repeat" description="WD" evidence="3">
    <location>
        <begin position="25"/>
        <end position="66"/>
    </location>
</feature>
<dbReference type="InterPro" id="IPR036322">
    <property type="entry name" value="WD40_repeat_dom_sf"/>
</dbReference>
<dbReference type="PROSITE" id="PS50294">
    <property type="entry name" value="WD_REPEATS_REGION"/>
    <property type="match status" value="1"/>
</dbReference>
<organism evidence="4 5">
    <name type="scientific">Staphylotrichum tortipilum</name>
    <dbReference type="NCBI Taxonomy" id="2831512"/>
    <lineage>
        <taxon>Eukaryota</taxon>
        <taxon>Fungi</taxon>
        <taxon>Dikarya</taxon>
        <taxon>Ascomycota</taxon>
        <taxon>Pezizomycotina</taxon>
        <taxon>Sordariomycetes</taxon>
        <taxon>Sordariomycetidae</taxon>
        <taxon>Sordariales</taxon>
        <taxon>Chaetomiaceae</taxon>
        <taxon>Staphylotrichum</taxon>
    </lineage>
</organism>
<dbReference type="PROSITE" id="PS50082">
    <property type="entry name" value="WD_REPEATS_2"/>
    <property type="match status" value="1"/>
</dbReference>
<proteinExistence type="predicted"/>
<dbReference type="Pfam" id="PF00400">
    <property type="entry name" value="WD40"/>
    <property type="match status" value="1"/>
</dbReference>
<dbReference type="Gene3D" id="2.130.10.10">
    <property type="entry name" value="YVTN repeat-like/Quinoprotein amine dehydrogenase"/>
    <property type="match status" value="1"/>
</dbReference>
<reference evidence="4" key="1">
    <citation type="journal article" date="2023" name="Mol. Phylogenet. Evol.">
        <title>Genome-scale phylogeny and comparative genomics of the fungal order Sordariales.</title>
        <authorList>
            <person name="Hensen N."/>
            <person name="Bonometti L."/>
            <person name="Westerberg I."/>
            <person name="Brannstrom I.O."/>
            <person name="Guillou S."/>
            <person name="Cros-Aarteil S."/>
            <person name="Calhoun S."/>
            <person name="Haridas S."/>
            <person name="Kuo A."/>
            <person name="Mondo S."/>
            <person name="Pangilinan J."/>
            <person name="Riley R."/>
            <person name="LaButti K."/>
            <person name="Andreopoulos B."/>
            <person name="Lipzen A."/>
            <person name="Chen C."/>
            <person name="Yan M."/>
            <person name="Daum C."/>
            <person name="Ng V."/>
            <person name="Clum A."/>
            <person name="Steindorff A."/>
            <person name="Ohm R.A."/>
            <person name="Martin F."/>
            <person name="Silar P."/>
            <person name="Natvig D.O."/>
            <person name="Lalanne C."/>
            <person name="Gautier V."/>
            <person name="Ament-Velasquez S.L."/>
            <person name="Kruys A."/>
            <person name="Hutchinson M.I."/>
            <person name="Powell A.J."/>
            <person name="Barry K."/>
            <person name="Miller A.N."/>
            <person name="Grigoriev I.V."/>
            <person name="Debuchy R."/>
            <person name="Gladieux P."/>
            <person name="Hiltunen Thoren M."/>
            <person name="Johannesson H."/>
        </authorList>
    </citation>
    <scope>NUCLEOTIDE SEQUENCE</scope>
    <source>
        <strain evidence="4">CBS 103.79</strain>
    </source>
</reference>
<keyword evidence="5" id="KW-1185">Reference proteome</keyword>
<sequence length="70" mass="7829">MRHLPEWIVRAPALLEDWGVHLQMLRGHSSLVKAVAFSPDSRLIASGSCDRTIRVWDAATGAERRVLQGH</sequence>
<evidence type="ECO:0008006" key="6">
    <source>
        <dbReference type="Google" id="ProtNLM"/>
    </source>
</evidence>
<dbReference type="EMBL" id="MU856040">
    <property type="protein sequence ID" value="KAK3897924.1"/>
    <property type="molecule type" value="Genomic_DNA"/>
</dbReference>
<evidence type="ECO:0000256" key="1">
    <source>
        <dbReference type="ARBA" id="ARBA00022574"/>
    </source>
</evidence>
<feature type="non-terminal residue" evidence="4">
    <location>
        <position position="70"/>
    </location>
</feature>
<dbReference type="InterPro" id="IPR001680">
    <property type="entry name" value="WD40_rpt"/>
</dbReference>